<evidence type="ECO:0008006" key="4">
    <source>
        <dbReference type="Google" id="ProtNLM"/>
    </source>
</evidence>
<feature type="signal peptide" evidence="1">
    <location>
        <begin position="1"/>
        <end position="22"/>
    </location>
</feature>
<organism evidence="2 3">
    <name type="scientific">Pseudomonas anguilliseptica</name>
    <dbReference type="NCBI Taxonomy" id="53406"/>
    <lineage>
        <taxon>Bacteria</taxon>
        <taxon>Pseudomonadati</taxon>
        <taxon>Pseudomonadota</taxon>
        <taxon>Gammaproteobacteria</taxon>
        <taxon>Pseudomonadales</taxon>
        <taxon>Pseudomonadaceae</taxon>
        <taxon>Pseudomonas</taxon>
    </lineage>
</organism>
<dbReference type="Proteomes" id="UP000242849">
    <property type="component" value="Unassembled WGS sequence"/>
</dbReference>
<dbReference type="RefSeq" id="WP_090380594.1">
    <property type="nucleotide sequence ID" value="NZ_CP156749.1"/>
</dbReference>
<proteinExistence type="predicted"/>
<protein>
    <recommendedName>
        <fullName evidence="4">Excinuclease</fullName>
    </recommendedName>
</protein>
<name>A0A1H4Z722_PSEAG</name>
<dbReference type="OrthoDB" id="8161726at2"/>
<evidence type="ECO:0000256" key="1">
    <source>
        <dbReference type="SAM" id="SignalP"/>
    </source>
</evidence>
<keyword evidence="3" id="KW-1185">Reference proteome</keyword>
<feature type="chain" id="PRO_5017217095" description="Excinuclease" evidence="1">
    <location>
        <begin position="23"/>
        <end position="147"/>
    </location>
</feature>
<gene>
    <name evidence="2" type="ORF">SAMN05421553_2322</name>
</gene>
<keyword evidence="1" id="KW-0732">Signal</keyword>
<reference evidence="3" key="1">
    <citation type="submission" date="2016-10" db="EMBL/GenBank/DDBJ databases">
        <authorList>
            <person name="Varghese N."/>
            <person name="Submissions S."/>
        </authorList>
    </citation>
    <scope>NUCLEOTIDE SEQUENCE [LARGE SCALE GENOMIC DNA]</scope>
    <source>
        <strain evidence="3">DSM 12111</strain>
    </source>
</reference>
<evidence type="ECO:0000313" key="2">
    <source>
        <dbReference type="EMBL" id="SED25398.1"/>
    </source>
</evidence>
<evidence type="ECO:0000313" key="3">
    <source>
        <dbReference type="Proteomes" id="UP000242849"/>
    </source>
</evidence>
<sequence length="147" mass="15446">MKLRHLLVAVACFAALPSISQARDTAHFLPFEAAVQEALNAGRLDGSVKFYLAGNKPAGSVSVIKSGVTTSQKTNAFNKSDEAACSWALQSALIRFQKAAKAAGANAVVDLASNYKNVEYKDSQKYECHAGAVMAGVALKGNLANVK</sequence>
<dbReference type="AlphaFoldDB" id="A0A1H4Z722"/>
<accession>A0A1H4Z722</accession>
<dbReference type="EMBL" id="FNSC01000001">
    <property type="protein sequence ID" value="SED25398.1"/>
    <property type="molecule type" value="Genomic_DNA"/>
</dbReference>
<dbReference type="STRING" id="53406.SAMN05421553_2322"/>